<accession>A0A819NT63</accession>
<reference evidence="1" key="1">
    <citation type="submission" date="2021-02" db="EMBL/GenBank/DDBJ databases">
        <authorList>
            <person name="Nowell W R."/>
        </authorList>
    </citation>
    <scope>NUCLEOTIDE SEQUENCE</scope>
</reference>
<dbReference type="EMBL" id="CAJOBE010006256">
    <property type="protein sequence ID" value="CAF4001468.1"/>
    <property type="molecule type" value="Genomic_DNA"/>
</dbReference>
<organism evidence="1 2">
    <name type="scientific">Rotaria sordida</name>
    <dbReference type="NCBI Taxonomy" id="392033"/>
    <lineage>
        <taxon>Eukaryota</taxon>
        <taxon>Metazoa</taxon>
        <taxon>Spiralia</taxon>
        <taxon>Gnathifera</taxon>
        <taxon>Rotifera</taxon>
        <taxon>Eurotatoria</taxon>
        <taxon>Bdelloidea</taxon>
        <taxon>Philodinida</taxon>
        <taxon>Philodinidae</taxon>
        <taxon>Rotaria</taxon>
    </lineage>
</organism>
<evidence type="ECO:0000313" key="2">
    <source>
        <dbReference type="Proteomes" id="UP000663874"/>
    </source>
</evidence>
<sequence length="139" mass="15530">MIIGIIIIHCECLNVNRRSCSCLSSKSDRISTISKLKVYDDHELSLSQTSTAIYLVQKPSPPLSSLSPLRDDEGYSGSSNVSENHLPFESTIISANELNEQYRIHEFPNHQSTSSTYDVPRQYIDNTNALHISMDASLV</sequence>
<dbReference type="Proteomes" id="UP000663874">
    <property type="component" value="Unassembled WGS sequence"/>
</dbReference>
<protein>
    <submittedName>
        <fullName evidence="1">Uncharacterized protein</fullName>
    </submittedName>
</protein>
<dbReference type="AlphaFoldDB" id="A0A819NT63"/>
<comment type="caution">
    <text evidence="1">The sequence shown here is derived from an EMBL/GenBank/DDBJ whole genome shotgun (WGS) entry which is preliminary data.</text>
</comment>
<name>A0A819NT63_9BILA</name>
<proteinExistence type="predicted"/>
<evidence type="ECO:0000313" key="1">
    <source>
        <dbReference type="EMBL" id="CAF4001468.1"/>
    </source>
</evidence>
<gene>
    <name evidence="1" type="ORF">FNK824_LOCUS25966</name>
</gene>